<evidence type="ECO:0000313" key="3">
    <source>
        <dbReference type="Proteomes" id="UP001143480"/>
    </source>
</evidence>
<reference evidence="2" key="1">
    <citation type="journal article" date="2014" name="Int. J. Syst. Evol. Microbiol.">
        <title>Complete genome sequence of Corynebacterium casei LMG S-19264T (=DSM 44701T), isolated from a smear-ripened cheese.</title>
        <authorList>
            <consortium name="US DOE Joint Genome Institute (JGI-PGF)"/>
            <person name="Walter F."/>
            <person name="Albersmeier A."/>
            <person name="Kalinowski J."/>
            <person name="Ruckert C."/>
        </authorList>
    </citation>
    <scope>NUCLEOTIDE SEQUENCE</scope>
    <source>
        <strain evidence="2">VKM Ac-1321</strain>
    </source>
</reference>
<comment type="caution">
    <text evidence="2">The sequence shown here is derived from an EMBL/GenBank/DDBJ whole genome shotgun (WGS) entry which is preliminary data.</text>
</comment>
<reference evidence="2" key="2">
    <citation type="submission" date="2023-01" db="EMBL/GenBank/DDBJ databases">
        <authorList>
            <person name="Sun Q."/>
            <person name="Evtushenko L."/>
        </authorList>
    </citation>
    <scope>NUCLEOTIDE SEQUENCE</scope>
    <source>
        <strain evidence="2">VKM Ac-1321</strain>
    </source>
</reference>
<name>A0A9W6KJZ4_9ACTN</name>
<dbReference type="RefSeq" id="WP_261964984.1">
    <property type="nucleotide sequence ID" value="NZ_BAAAXA010000001.1"/>
</dbReference>
<dbReference type="EMBL" id="BSFP01000016">
    <property type="protein sequence ID" value="GLL01535.1"/>
    <property type="molecule type" value="Genomic_DNA"/>
</dbReference>
<feature type="signal peptide" evidence="1">
    <location>
        <begin position="1"/>
        <end position="28"/>
    </location>
</feature>
<feature type="chain" id="PRO_5040948382" description="HAF family extracellular repeat protein" evidence="1">
    <location>
        <begin position="29"/>
        <end position="404"/>
    </location>
</feature>
<dbReference type="NCBIfam" id="TIGR02913">
    <property type="entry name" value="HAF_rpt"/>
    <property type="match status" value="1"/>
</dbReference>
<protein>
    <recommendedName>
        <fullName evidence="4">HAF family extracellular repeat protein</fullName>
    </recommendedName>
</protein>
<keyword evidence="1" id="KW-0732">Signal</keyword>
<dbReference type="Proteomes" id="UP001143480">
    <property type="component" value="Unassembled WGS sequence"/>
</dbReference>
<evidence type="ECO:0000256" key="1">
    <source>
        <dbReference type="SAM" id="SignalP"/>
    </source>
</evidence>
<dbReference type="InterPro" id="IPR014262">
    <property type="entry name" value="HAF_rpt"/>
</dbReference>
<keyword evidence="3" id="KW-1185">Reference proteome</keyword>
<evidence type="ECO:0000313" key="2">
    <source>
        <dbReference type="EMBL" id="GLL01535.1"/>
    </source>
</evidence>
<organism evidence="2 3">
    <name type="scientific">Dactylosporangium matsuzakiense</name>
    <dbReference type="NCBI Taxonomy" id="53360"/>
    <lineage>
        <taxon>Bacteria</taxon>
        <taxon>Bacillati</taxon>
        <taxon>Actinomycetota</taxon>
        <taxon>Actinomycetes</taxon>
        <taxon>Micromonosporales</taxon>
        <taxon>Micromonosporaceae</taxon>
        <taxon>Dactylosporangium</taxon>
    </lineage>
</organism>
<gene>
    <name evidence="2" type="ORF">GCM10017581_032760</name>
</gene>
<evidence type="ECO:0008006" key="4">
    <source>
        <dbReference type="Google" id="ProtNLM"/>
    </source>
</evidence>
<proteinExistence type="predicted"/>
<accession>A0A9W6KJZ4</accession>
<dbReference type="AlphaFoldDB" id="A0A9W6KJZ4"/>
<sequence length="404" mass="41975">MRSNTWRNLAVVCAAGLLAIPAAPPAAAATANPSITWLGVPAEGGFSEAKAINDRGQVVGDFVTRDGQHHAFLWQRGKVRDLGTLGGPSAMATAINDRGTVIGVSSIATPAPNPVAIAPIPAGPEPVNLAPSAPDPTRGFVWTPQTGMINLDLLDGHPLMPFAINADGTVIGGINTTTDGRHAKAFTWRHGTLRILPLPPGDIDGWANAINDAGTIAGGAAGPDGVTHPVIWKAGRPIRLGPAGATHGWVQSITDRGRMAGYSGSPQHTHAELWQPDGTPVDLGFGDNSRATVLNDTGTVGVQRDRTSIAWHRGRRTVLGYSLNAPDTLDDAGRFFGNIRPTPTSSRAVMWDGGRTVELGSLPDSAGSWANAVNGHGQVVGWSDDAGRGGTAVLWTVPSRRSGR</sequence>